<reference evidence="3" key="1">
    <citation type="submission" date="2019-03" db="EMBL/GenBank/DDBJ databases">
        <title>Aquabacterium pictum sp.nov., the first bacteriochlorophyll a-containing freshwater bacterium in the genus Aquabacterium of the class Betaproteobacteria.</title>
        <authorList>
            <person name="Hirose S."/>
            <person name="Tank M."/>
            <person name="Hara E."/>
            <person name="Tamaki H."/>
            <person name="Takaichi S."/>
            <person name="Haruta S."/>
            <person name="Hanada S."/>
        </authorList>
    </citation>
    <scope>NUCLEOTIDE SEQUENCE [LARGE SCALE GENOMIC DNA]</scope>
    <source>
        <strain evidence="3">W35</strain>
    </source>
</reference>
<accession>A0A480AYU9</accession>
<dbReference type="AlphaFoldDB" id="A0A480AYU9"/>
<dbReference type="GO" id="GO:0006799">
    <property type="term" value="P:polyphosphate biosynthetic process"/>
    <property type="evidence" value="ECO:0007669"/>
    <property type="project" value="UniProtKB-ARBA"/>
</dbReference>
<feature type="domain" description="VTC" evidence="1">
    <location>
        <begin position="34"/>
        <end position="240"/>
    </location>
</feature>
<proteinExistence type="predicted"/>
<dbReference type="InterPro" id="IPR018966">
    <property type="entry name" value="VTC_domain"/>
</dbReference>
<dbReference type="RefSeq" id="WP_137735009.1">
    <property type="nucleotide sequence ID" value="NZ_BJCL01000015.1"/>
</dbReference>
<evidence type="ECO:0000313" key="3">
    <source>
        <dbReference type="Proteomes" id="UP000301751"/>
    </source>
</evidence>
<organism evidence="2 3">
    <name type="scientific">Pseudaquabacterium pictum</name>
    <dbReference type="NCBI Taxonomy" id="2315236"/>
    <lineage>
        <taxon>Bacteria</taxon>
        <taxon>Pseudomonadati</taxon>
        <taxon>Pseudomonadota</taxon>
        <taxon>Betaproteobacteria</taxon>
        <taxon>Burkholderiales</taxon>
        <taxon>Sphaerotilaceae</taxon>
        <taxon>Pseudaquabacterium</taxon>
    </lineage>
</organism>
<evidence type="ECO:0000259" key="1">
    <source>
        <dbReference type="Pfam" id="PF09359"/>
    </source>
</evidence>
<dbReference type="Pfam" id="PF09359">
    <property type="entry name" value="VTC"/>
    <property type="match status" value="1"/>
</dbReference>
<evidence type="ECO:0000313" key="2">
    <source>
        <dbReference type="EMBL" id="GCL65297.1"/>
    </source>
</evidence>
<protein>
    <submittedName>
        <fullName evidence="2">VTC domain-containing protein</fullName>
    </submittedName>
</protein>
<dbReference type="EMBL" id="BJCL01000015">
    <property type="protein sequence ID" value="GCL65297.1"/>
    <property type="molecule type" value="Genomic_DNA"/>
</dbReference>
<sequence length="268" mass="30211">MERSDDDTGAARLFSGFHPISLAALNSKAAMLERLDNKYVVRAPVLEALAPQLAQAFDVLEIDDRRIFTYETCYFDDPELRSYHDHHQGRRQRMKVRVRRYVEAGLCFVEVKLKDKRGITVKKRLPCSPDAIDRLDAAALAHVRDSHQQLYGRPFDRALEPVLQMRYRRATLVARVGGERMTIDTDIRFFGQGAPRATDADTFIVETKSACGNGLADAILRTQHLHPTNACSKYCVGMSLTGAVQKFNRFRPALRKLGALPLEQAHAA</sequence>
<gene>
    <name evidence="2" type="ORF">AQPW35_43780</name>
</gene>
<name>A0A480AYU9_9BURK</name>
<dbReference type="OrthoDB" id="148766at2"/>
<dbReference type="InterPro" id="IPR042267">
    <property type="entry name" value="VTC_sf"/>
</dbReference>
<comment type="caution">
    <text evidence="2">The sequence shown here is derived from an EMBL/GenBank/DDBJ whole genome shotgun (WGS) entry which is preliminary data.</text>
</comment>
<dbReference type="CDD" id="cd07750">
    <property type="entry name" value="PolyPPase_VTC_like"/>
    <property type="match status" value="1"/>
</dbReference>
<dbReference type="Gene3D" id="3.20.100.30">
    <property type="entry name" value="VTC, catalytic tunnel domain"/>
    <property type="match status" value="1"/>
</dbReference>
<dbReference type="Proteomes" id="UP000301751">
    <property type="component" value="Unassembled WGS sequence"/>
</dbReference>
<keyword evidence="3" id="KW-1185">Reference proteome</keyword>